<dbReference type="EMBL" id="CP128986">
    <property type="protein sequence ID" value="WOC14258.1"/>
    <property type="molecule type" value="Genomic_DNA"/>
</dbReference>
<keyword evidence="4" id="KW-0067">ATP-binding</keyword>
<feature type="domain" description="ABC1 atypical kinase-like" evidence="5">
    <location>
        <begin position="92"/>
        <end position="306"/>
    </location>
</feature>
<protein>
    <submittedName>
        <fullName evidence="6">Protein kinase UbiB</fullName>
        <ecNumber evidence="6">2.7.-.-</ecNumber>
    </submittedName>
</protein>
<dbReference type="EC" id="2.7.-.-" evidence="6"/>
<proteinExistence type="inferred from homology"/>
<gene>
    <name evidence="6" type="primary">ubiB_2</name>
    <name evidence="6" type="ORF">MP11Mi_33720</name>
</gene>
<evidence type="ECO:0000256" key="2">
    <source>
        <dbReference type="ARBA" id="ARBA00022679"/>
    </source>
</evidence>
<organism evidence="6">
    <name type="scientific">Gordonia sp. MP11Mi</name>
    <dbReference type="NCBI Taxonomy" id="3022769"/>
    <lineage>
        <taxon>Bacteria</taxon>
        <taxon>Bacillati</taxon>
        <taxon>Actinomycetota</taxon>
        <taxon>Actinomycetes</taxon>
        <taxon>Mycobacteriales</taxon>
        <taxon>Gordoniaceae</taxon>
        <taxon>Gordonia</taxon>
    </lineage>
</organism>
<dbReference type="InterPro" id="IPR011009">
    <property type="entry name" value="Kinase-like_dom_sf"/>
</dbReference>
<dbReference type="RefSeq" id="WP_420040011.1">
    <property type="nucleotide sequence ID" value="NZ_CP128986.1"/>
</dbReference>
<dbReference type="AlphaFoldDB" id="A0AA97GVN5"/>
<reference evidence="6" key="1">
    <citation type="submission" date="2023-06" db="EMBL/GenBank/DDBJ databases">
        <title>Gordonia sp. nov. and Pseudochrobactrum sp. nov., two species isolated from the burying beetle Nicrophorus vespilloides.</title>
        <authorList>
            <person name="Poehlein A."/>
            <person name="Guzman J."/>
            <person name="Daniel R."/>
            <person name="Vilcinskas A."/>
        </authorList>
    </citation>
    <scope>NUCLEOTIDE SEQUENCE</scope>
    <source>
        <strain evidence="6">MP11Mi</strain>
    </source>
</reference>
<keyword evidence="6" id="KW-0418">Kinase</keyword>
<keyword evidence="2 6" id="KW-0808">Transferase</keyword>
<dbReference type="Pfam" id="PF03109">
    <property type="entry name" value="ABC1"/>
    <property type="match status" value="1"/>
</dbReference>
<evidence type="ECO:0000259" key="5">
    <source>
        <dbReference type="Pfam" id="PF03109"/>
    </source>
</evidence>
<dbReference type="InterPro" id="IPR004147">
    <property type="entry name" value="ABC1_dom"/>
</dbReference>
<dbReference type="GO" id="GO:0005524">
    <property type="term" value="F:ATP binding"/>
    <property type="evidence" value="ECO:0007669"/>
    <property type="project" value="UniProtKB-KW"/>
</dbReference>
<sequence length="447" mass="48187">MDLTTGSARRAAQLARLPLGVAGRSVIGWGKKVAGADEEAITAELQAKTAEQLFSVLGELKGGAMKVGQALSVMESAVPAAYSAPYREALAKLQNEAPPMPAHTVHHVLARQLGTRWRERFQEFDTRAAASASIGQVHRGVWSDGRAVAVKIQYPGADEALIADLKTLRRVGGLLSPLAGGTDVKAIIEELSERTVAELDYCAEAENQRRFAAEFDGDGGVQVPKVIASSPKVVVSEWVDGLPLRSVIESGSQAERDHAATLLTEFSLSSPSRVGLLHGDPHPGNFMIADDGRLIVIDFGAVAELPAGIPPAMGRILRLARDERHEELHRELAAAGFLPVGADVTSAEVRAFLAPYVDPLHSDEFHFTRRWLQHAAGRAIDLTSAEYRTSHKMSVPSEYTMLFRVLLGIVGISSQMEATAPYRRLIATWTDPESDEFAGPGPSERRS</sequence>
<dbReference type="InterPro" id="IPR034646">
    <property type="entry name" value="ADCK3_dom"/>
</dbReference>
<dbReference type="CDD" id="cd13970">
    <property type="entry name" value="ABC1_ADCK3"/>
    <property type="match status" value="1"/>
</dbReference>
<comment type="similarity">
    <text evidence="1">Belongs to the protein kinase superfamily. ADCK protein kinase family.</text>
</comment>
<accession>A0AA97GVN5</accession>
<keyword evidence="3" id="KW-0547">Nucleotide-binding</keyword>
<evidence type="ECO:0000256" key="4">
    <source>
        <dbReference type="ARBA" id="ARBA00022840"/>
    </source>
</evidence>
<dbReference type="InterPro" id="IPR051409">
    <property type="entry name" value="Atypical_kinase_ADCK"/>
</dbReference>
<dbReference type="PANTHER" id="PTHR43851:SF3">
    <property type="entry name" value="COENZYME Q8"/>
    <property type="match status" value="1"/>
</dbReference>
<evidence type="ECO:0000256" key="1">
    <source>
        <dbReference type="ARBA" id="ARBA00009670"/>
    </source>
</evidence>
<name>A0AA97GVN5_9ACTN</name>
<evidence type="ECO:0000256" key="3">
    <source>
        <dbReference type="ARBA" id="ARBA00022741"/>
    </source>
</evidence>
<evidence type="ECO:0000313" key="6">
    <source>
        <dbReference type="EMBL" id="WOC14258.1"/>
    </source>
</evidence>
<dbReference type="GO" id="GO:0016301">
    <property type="term" value="F:kinase activity"/>
    <property type="evidence" value="ECO:0007669"/>
    <property type="project" value="UniProtKB-KW"/>
</dbReference>
<dbReference type="PANTHER" id="PTHR43851">
    <property type="match status" value="1"/>
</dbReference>
<dbReference type="SUPFAM" id="SSF56112">
    <property type="entry name" value="Protein kinase-like (PK-like)"/>
    <property type="match status" value="1"/>
</dbReference>